<feature type="region of interest" description="Disordered" evidence="4">
    <location>
        <begin position="66"/>
        <end position="102"/>
    </location>
</feature>
<evidence type="ECO:0000256" key="4">
    <source>
        <dbReference type="SAM" id="MobiDB-lite"/>
    </source>
</evidence>
<protein>
    <recommendedName>
        <fullName evidence="5">G-patch domain-containing protein</fullName>
    </recommendedName>
</protein>
<comment type="caution">
    <text evidence="6">The sequence shown here is derived from an EMBL/GenBank/DDBJ whole genome shotgun (WGS) entry which is preliminary data.</text>
</comment>
<sequence length="390" mass="44385">MSSSSAPQKVSFTVRRPTPESRGISPGSDDELVTGFDRFGVQRAFEKKKAKEGPLVIPALKNKDWRELARKRRSQGQFVPDSAKTSTGADGSVGGLGTRETINTGPVISGLQVRKKRETVEVKNEDGDVVMNEEVQEEEVTETEEQRALRALLAEANGQVQDDAYIAAIPTPISEADALKQDVDELPDVATLEDYERVPVSQFGAAMLRGMGWKEGQAASRKGKGMIEPYIPAARPALLGIGAKEQEVYDDGSKLKRKSGKPPLRYMPVARLERTDSGDPQSRDRSRSPKRSSTTRSRHTSRSPDRADRSRYDRDDSSKRRRDRDDYGSSRDKDRDRDYRRSKESGRDRERNGDRDRDRDNKRDRERDRGRRRDYDYDRSRRDSERRRDY</sequence>
<evidence type="ECO:0000256" key="3">
    <source>
        <dbReference type="ARBA" id="ARBA00023242"/>
    </source>
</evidence>
<dbReference type="OrthoDB" id="5577072at2759"/>
<dbReference type="Proteomes" id="UP000001861">
    <property type="component" value="Unassembled WGS sequence"/>
</dbReference>
<dbReference type="OMA" id="AWGKSAM"/>
<dbReference type="GO" id="GO:0005681">
    <property type="term" value="C:spliceosomal complex"/>
    <property type="evidence" value="ECO:0007669"/>
    <property type="project" value="TreeGrafter"/>
</dbReference>
<name>A8N6C4_COPC7</name>
<dbReference type="GO" id="GO:0003676">
    <property type="term" value="F:nucleic acid binding"/>
    <property type="evidence" value="ECO:0007669"/>
    <property type="project" value="InterPro"/>
</dbReference>
<feature type="compositionally biased region" description="Basic and acidic residues" evidence="4">
    <location>
        <begin position="302"/>
        <end position="390"/>
    </location>
</feature>
<dbReference type="AlphaFoldDB" id="A8N6C4"/>
<dbReference type="InterPro" id="IPR000467">
    <property type="entry name" value="G_patch_dom"/>
</dbReference>
<dbReference type="InterPro" id="IPR026822">
    <property type="entry name" value="Spp2/MOS2_G-patch"/>
</dbReference>
<keyword evidence="3" id="KW-0539">Nucleus</keyword>
<dbReference type="PANTHER" id="PTHR15818:SF2">
    <property type="entry name" value="G-PATCH DOMAIN AND KOW MOTIFS-CONTAINING PROTEIN"/>
    <property type="match status" value="1"/>
</dbReference>
<comment type="subcellular location">
    <subcellularLocation>
        <location evidence="1">Nucleus</location>
    </subcellularLocation>
</comment>
<evidence type="ECO:0000313" key="7">
    <source>
        <dbReference type="Proteomes" id="UP000001861"/>
    </source>
</evidence>
<dbReference type="eggNOG" id="ENOG502RZY8">
    <property type="taxonomic scope" value="Eukaryota"/>
</dbReference>
<evidence type="ECO:0000256" key="1">
    <source>
        <dbReference type="ARBA" id="ARBA00004123"/>
    </source>
</evidence>
<dbReference type="RefSeq" id="XP_001830393.2">
    <property type="nucleotide sequence ID" value="XM_001830341.2"/>
</dbReference>
<dbReference type="VEuPathDB" id="FungiDB:CC1G_02029"/>
<evidence type="ECO:0000259" key="5">
    <source>
        <dbReference type="PROSITE" id="PS50174"/>
    </source>
</evidence>
<reference evidence="6 7" key="1">
    <citation type="journal article" date="2010" name="Proc. Natl. Acad. Sci. U.S.A.">
        <title>Insights into evolution of multicellular fungi from the assembled chromosomes of the mushroom Coprinopsis cinerea (Coprinus cinereus).</title>
        <authorList>
            <person name="Stajich J.E."/>
            <person name="Wilke S.K."/>
            <person name="Ahren D."/>
            <person name="Au C.H."/>
            <person name="Birren B.W."/>
            <person name="Borodovsky M."/>
            <person name="Burns C."/>
            <person name="Canback B."/>
            <person name="Casselton L.A."/>
            <person name="Cheng C.K."/>
            <person name="Deng J."/>
            <person name="Dietrich F.S."/>
            <person name="Fargo D.C."/>
            <person name="Farman M.L."/>
            <person name="Gathman A.C."/>
            <person name="Goldberg J."/>
            <person name="Guigo R."/>
            <person name="Hoegger P.J."/>
            <person name="Hooker J.B."/>
            <person name="Huggins A."/>
            <person name="James T.Y."/>
            <person name="Kamada T."/>
            <person name="Kilaru S."/>
            <person name="Kodira C."/>
            <person name="Kues U."/>
            <person name="Kupfer D."/>
            <person name="Kwan H.S."/>
            <person name="Lomsadze A."/>
            <person name="Li W."/>
            <person name="Lilly W.W."/>
            <person name="Ma L.J."/>
            <person name="Mackey A.J."/>
            <person name="Manning G."/>
            <person name="Martin F."/>
            <person name="Muraguchi H."/>
            <person name="Natvig D.O."/>
            <person name="Palmerini H."/>
            <person name="Ramesh M.A."/>
            <person name="Rehmeyer C.J."/>
            <person name="Roe B.A."/>
            <person name="Shenoy N."/>
            <person name="Stanke M."/>
            <person name="Ter-Hovhannisyan V."/>
            <person name="Tunlid A."/>
            <person name="Velagapudi R."/>
            <person name="Vision T.J."/>
            <person name="Zeng Q."/>
            <person name="Zolan M.E."/>
            <person name="Pukkila P.J."/>
        </authorList>
    </citation>
    <scope>NUCLEOTIDE SEQUENCE [LARGE SCALE GENOMIC DNA]</scope>
    <source>
        <strain evidence="7">Okayama-7 / 130 / ATCC MYA-4618 / FGSC 9003</strain>
    </source>
</reference>
<feature type="region of interest" description="Disordered" evidence="4">
    <location>
        <begin position="1"/>
        <end position="33"/>
    </location>
</feature>
<evidence type="ECO:0000256" key="2">
    <source>
        <dbReference type="ARBA" id="ARBA00008576"/>
    </source>
</evidence>
<feature type="compositionally biased region" description="Basic and acidic residues" evidence="4">
    <location>
        <begin position="271"/>
        <end position="287"/>
    </location>
</feature>
<dbReference type="Pfam" id="PF12656">
    <property type="entry name" value="G-patch_2"/>
    <property type="match status" value="1"/>
</dbReference>
<dbReference type="STRING" id="240176.A8N6C4"/>
<dbReference type="FunCoup" id="A8N6C4">
    <property type="interactions" value="51"/>
</dbReference>
<dbReference type="EMBL" id="AACS02000003">
    <property type="protein sequence ID" value="EAU91540.2"/>
    <property type="molecule type" value="Genomic_DNA"/>
</dbReference>
<dbReference type="InterPro" id="IPR045166">
    <property type="entry name" value="Spp2-like"/>
</dbReference>
<feature type="compositionally biased region" description="Polar residues" evidence="4">
    <location>
        <begin position="1"/>
        <end position="11"/>
    </location>
</feature>
<comment type="similarity">
    <text evidence="2">Belongs to the SPP2 family.</text>
</comment>
<dbReference type="GeneID" id="6006835"/>
<feature type="region of interest" description="Disordered" evidence="4">
    <location>
        <begin position="247"/>
        <end position="390"/>
    </location>
</feature>
<dbReference type="KEGG" id="cci:CC1G_02029"/>
<dbReference type="GO" id="GO:0000398">
    <property type="term" value="P:mRNA splicing, via spliceosome"/>
    <property type="evidence" value="ECO:0007669"/>
    <property type="project" value="InterPro"/>
</dbReference>
<dbReference type="PANTHER" id="PTHR15818">
    <property type="entry name" value="G PATCH AND KOW-CONTAINING"/>
    <property type="match status" value="1"/>
</dbReference>
<gene>
    <name evidence="6" type="ORF">CC1G_02029</name>
</gene>
<accession>A8N6C4</accession>
<proteinExistence type="inferred from homology"/>
<organism evidence="6 7">
    <name type="scientific">Coprinopsis cinerea (strain Okayama-7 / 130 / ATCC MYA-4618 / FGSC 9003)</name>
    <name type="common">Inky cap fungus</name>
    <name type="synonym">Hormographiella aspergillata</name>
    <dbReference type="NCBI Taxonomy" id="240176"/>
    <lineage>
        <taxon>Eukaryota</taxon>
        <taxon>Fungi</taxon>
        <taxon>Dikarya</taxon>
        <taxon>Basidiomycota</taxon>
        <taxon>Agaricomycotina</taxon>
        <taxon>Agaricomycetes</taxon>
        <taxon>Agaricomycetidae</taxon>
        <taxon>Agaricales</taxon>
        <taxon>Agaricineae</taxon>
        <taxon>Psathyrellaceae</taxon>
        <taxon>Coprinopsis</taxon>
    </lineage>
</organism>
<dbReference type="PROSITE" id="PS50174">
    <property type="entry name" value="G_PATCH"/>
    <property type="match status" value="1"/>
</dbReference>
<dbReference type="HOGENOM" id="CLU_045413_0_0_1"/>
<keyword evidence="7" id="KW-1185">Reference proteome</keyword>
<evidence type="ECO:0000313" key="6">
    <source>
        <dbReference type="EMBL" id="EAU91540.2"/>
    </source>
</evidence>
<dbReference type="InParanoid" id="A8N6C4"/>
<feature type="domain" description="G-patch" evidence="5">
    <location>
        <begin position="200"/>
        <end position="246"/>
    </location>
</feature>